<dbReference type="SUPFAM" id="SSF49401">
    <property type="entry name" value="Bacterial adhesins"/>
    <property type="match status" value="1"/>
</dbReference>
<accession>A0A3U0V0I1</accession>
<keyword evidence="3" id="KW-0281">Fimbrium</keyword>
<comment type="similarity">
    <text evidence="2">Belongs to the fimbrial protein family.</text>
</comment>
<dbReference type="GO" id="GO:0043709">
    <property type="term" value="P:cell adhesion involved in single-species biofilm formation"/>
    <property type="evidence" value="ECO:0007669"/>
    <property type="project" value="TreeGrafter"/>
</dbReference>
<proteinExistence type="inferred from homology"/>
<dbReference type="InterPro" id="IPR000259">
    <property type="entry name" value="Adhesion_dom_fimbrial"/>
</dbReference>
<protein>
    <submittedName>
        <fullName evidence="6">Fimbrial protein</fullName>
    </submittedName>
</protein>
<dbReference type="EMBL" id="AAJCYU010000044">
    <property type="protein sequence ID" value="ECK7315413.1"/>
    <property type="molecule type" value="Genomic_DNA"/>
</dbReference>
<gene>
    <name evidence="5" type="ORF">DPC26_23265</name>
    <name evidence="6" type="ORF">FRN22_22205</name>
</gene>
<dbReference type="AlphaFoldDB" id="A0A3U0V0I1"/>
<evidence type="ECO:0000313" key="5">
    <source>
        <dbReference type="EMBL" id="ECI4618486.1"/>
    </source>
</evidence>
<evidence type="ECO:0000256" key="1">
    <source>
        <dbReference type="ARBA" id="ARBA00004561"/>
    </source>
</evidence>
<evidence type="ECO:0000313" key="6">
    <source>
        <dbReference type="EMBL" id="ECK7315413.1"/>
    </source>
</evidence>
<dbReference type="Pfam" id="PF00419">
    <property type="entry name" value="Fimbrial"/>
    <property type="match status" value="1"/>
</dbReference>
<dbReference type="Gene3D" id="2.60.40.1090">
    <property type="entry name" value="Fimbrial-type adhesion domain"/>
    <property type="match status" value="1"/>
</dbReference>
<dbReference type="InterPro" id="IPR036937">
    <property type="entry name" value="Adhesion_dom_fimbrial_sf"/>
</dbReference>
<evidence type="ECO:0000256" key="2">
    <source>
        <dbReference type="ARBA" id="ARBA00006671"/>
    </source>
</evidence>
<feature type="domain" description="Fimbrial-type adhesion" evidence="4">
    <location>
        <begin position="182"/>
        <end position="304"/>
    </location>
</feature>
<dbReference type="GO" id="GO:0009289">
    <property type="term" value="C:pilus"/>
    <property type="evidence" value="ECO:0007669"/>
    <property type="project" value="UniProtKB-SubCell"/>
</dbReference>
<dbReference type="PANTHER" id="PTHR33420:SF14">
    <property type="entry name" value="TYPE 1 FIMBRIN D-MANNOSE SPECIFIC ADHESIN"/>
    <property type="match status" value="1"/>
</dbReference>
<dbReference type="InterPro" id="IPR050263">
    <property type="entry name" value="Bact_Fimbrial_Adh_Pro"/>
</dbReference>
<name>A0A3U0V0I1_SALET</name>
<evidence type="ECO:0000256" key="3">
    <source>
        <dbReference type="ARBA" id="ARBA00023263"/>
    </source>
</evidence>
<organism evidence="5">
    <name type="scientific">Salmonella enterica I</name>
    <dbReference type="NCBI Taxonomy" id="59201"/>
    <lineage>
        <taxon>Bacteria</taxon>
        <taxon>Pseudomonadati</taxon>
        <taxon>Pseudomonadota</taxon>
        <taxon>Gammaproteobacteria</taxon>
        <taxon>Enterobacterales</taxon>
        <taxon>Enterobacteriaceae</taxon>
        <taxon>Salmonella</taxon>
    </lineage>
</organism>
<dbReference type="InterPro" id="IPR008966">
    <property type="entry name" value="Adhesion_dom_sf"/>
</dbReference>
<comment type="subcellular location">
    <subcellularLocation>
        <location evidence="1">Fimbrium</location>
    </subcellularLocation>
</comment>
<dbReference type="EMBL" id="AAIVFG010000048">
    <property type="protein sequence ID" value="ECI4618486.1"/>
    <property type="molecule type" value="Genomic_DNA"/>
</dbReference>
<comment type="caution">
    <text evidence="5">The sequence shown here is derived from an EMBL/GenBank/DDBJ whole genome shotgun (WGS) entry which is preliminary data.</text>
</comment>
<reference evidence="5" key="1">
    <citation type="submission" date="2018-06" db="EMBL/GenBank/DDBJ databases">
        <authorList>
            <person name="Ashton P.M."/>
            <person name="Dallman T."/>
            <person name="Nair S."/>
            <person name="De Pinna E."/>
            <person name="Peters T."/>
            <person name="Grant K."/>
        </authorList>
    </citation>
    <scope>NUCLEOTIDE SEQUENCE</scope>
    <source>
        <strain evidence="5">527491</strain>
        <strain evidence="6">780192</strain>
    </source>
</reference>
<evidence type="ECO:0000259" key="4">
    <source>
        <dbReference type="Pfam" id="PF00419"/>
    </source>
</evidence>
<dbReference type="PANTHER" id="PTHR33420">
    <property type="entry name" value="FIMBRIAL SUBUNIT ELFA-RELATED"/>
    <property type="match status" value="1"/>
</dbReference>
<sequence>MNEIKYWKVNIISTLAFLLICFFSGESFALTCETQDDRSSFTYTASSPFLIERYIHSSNFINSSGNRVVVMSFYVSCWNVDGAIYVNAIYQNPSLPSGVYGTVSFGNHTYSMNHIGMYNTPIFDGLSGTVKIELTFPPRTLDLNAFLADFMRFMIGDDSTKRNASFPIILYIHNTNADFTVKTCDVNQGSQTITLPDYDENIDNRVPINISVNCNYSSSLSFSLSGRTDGSDQSIYLNSAGNGAAQNLGVSFYYNGSKVLNNHTIKVSDSTTNGIINLSAGYAKMPGVVTAGVVMAKATLTITYN</sequence>